<dbReference type="SUPFAM" id="SSF90123">
    <property type="entry name" value="ABC transporter transmembrane region"/>
    <property type="match status" value="1"/>
</dbReference>
<accession>A0A814TXT8</accession>
<evidence type="ECO:0000313" key="7">
    <source>
        <dbReference type="EMBL" id="CAF1166860.1"/>
    </source>
</evidence>
<feature type="transmembrane region" description="Helical" evidence="5">
    <location>
        <begin position="173"/>
        <end position="199"/>
    </location>
</feature>
<sequence>MNDKEPLLTTYNKLPIDNDSDNENKSASDWRQYFSRQKTDAKNKSIDDEIEQTTKNTHVSLLQLFRFADCIDLVLMITALCFMLGDVVSSLATIILFGRITGLFATTQFAVDCDNQYQNSVSTIINNTVCPFGIDLNPLNYDRLHKLCHYDNKTILTTLAPLTPLFHENVMHLVYLFFGFSILTFICTVLEYFCCTIAAKRQTSRMSVLLFRSLIQRVSEYIF</sequence>
<evidence type="ECO:0000256" key="1">
    <source>
        <dbReference type="ARBA" id="ARBA00004141"/>
    </source>
</evidence>
<evidence type="ECO:0000256" key="5">
    <source>
        <dbReference type="SAM" id="Phobius"/>
    </source>
</evidence>
<dbReference type="EMBL" id="CAJNOI010000098">
    <property type="protein sequence ID" value="CAF1055594.1"/>
    <property type="molecule type" value="Genomic_DNA"/>
</dbReference>
<dbReference type="PANTHER" id="PTHR24222">
    <property type="entry name" value="ABC TRANSPORTER B FAMILY"/>
    <property type="match status" value="1"/>
</dbReference>
<keyword evidence="4 5" id="KW-0472">Membrane</keyword>
<dbReference type="InterPro" id="IPR036640">
    <property type="entry name" value="ABC1_TM_sf"/>
</dbReference>
<keyword evidence="2 5" id="KW-0812">Transmembrane</keyword>
<dbReference type="GO" id="GO:0005886">
    <property type="term" value="C:plasma membrane"/>
    <property type="evidence" value="ECO:0007669"/>
    <property type="project" value="TreeGrafter"/>
</dbReference>
<evidence type="ECO:0000313" key="8">
    <source>
        <dbReference type="Proteomes" id="UP000663832"/>
    </source>
</evidence>
<gene>
    <name evidence="6" type="ORF">BJG266_LOCUS18865</name>
    <name evidence="7" type="ORF">QVE165_LOCUS23889</name>
</gene>
<feature type="transmembrane region" description="Helical" evidence="5">
    <location>
        <begin position="73"/>
        <end position="97"/>
    </location>
</feature>
<dbReference type="Proteomes" id="UP000663832">
    <property type="component" value="Unassembled WGS sequence"/>
</dbReference>
<dbReference type="OrthoDB" id="10032857at2759"/>
<comment type="caution">
    <text evidence="7">The sequence shown here is derived from an EMBL/GenBank/DDBJ whole genome shotgun (WGS) entry which is preliminary data.</text>
</comment>
<evidence type="ECO:0000256" key="3">
    <source>
        <dbReference type="ARBA" id="ARBA00022989"/>
    </source>
</evidence>
<dbReference type="Proteomes" id="UP000663877">
    <property type="component" value="Unassembled WGS sequence"/>
</dbReference>
<name>A0A814TXT8_9BILA</name>
<comment type="subcellular location">
    <subcellularLocation>
        <location evidence="1">Membrane</location>
        <topology evidence="1">Multi-pass membrane protein</topology>
    </subcellularLocation>
</comment>
<reference evidence="7" key="1">
    <citation type="submission" date="2021-02" db="EMBL/GenBank/DDBJ databases">
        <authorList>
            <person name="Nowell W R."/>
        </authorList>
    </citation>
    <scope>NUCLEOTIDE SEQUENCE</scope>
</reference>
<protein>
    <submittedName>
        <fullName evidence="7">Uncharacterized protein</fullName>
    </submittedName>
</protein>
<dbReference type="GO" id="GO:0042626">
    <property type="term" value="F:ATPase-coupled transmembrane transporter activity"/>
    <property type="evidence" value="ECO:0007669"/>
    <property type="project" value="TreeGrafter"/>
</dbReference>
<organism evidence="7 8">
    <name type="scientific">Adineta steineri</name>
    <dbReference type="NCBI Taxonomy" id="433720"/>
    <lineage>
        <taxon>Eukaryota</taxon>
        <taxon>Metazoa</taxon>
        <taxon>Spiralia</taxon>
        <taxon>Gnathifera</taxon>
        <taxon>Rotifera</taxon>
        <taxon>Eurotatoria</taxon>
        <taxon>Bdelloidea</taxon>
        <taxon>Adinetida</taxon>
        <taxon>Adinetidae</taxon>
        <taxon>Adineta</taxon>
    </lineage>
</organism>
<dbReference type="Gene3D" id="1.20.1560.10">
    <property type="entry name" value="ABC transporter type 1, transmembrane domain"/>
    <property type="match status" value="1"/>
</dbReference>
<evidence type="ECO:0000256" key="2">
    <source>
        <dbReference type="ARBA" id="ARBA00022692"/>
    </source>
</evidence>
<dbReference type="AlphaFoldDB" id="A0A814TXT8"/>
<keyword evidence="3 5" id="KW-1133">Transmembrane helix</keyword>
<evidence type="ECO:0000313" key="6">
    <source>
        <dbReference type="EMBL" id="CAF1055594.1"/>
    </source>
</evidence>
<dbReference type="InterPro" id="IPR039421">
    <property type="entry name" value="Type_1_exporter"/>
</dbReference>
<dbReference type="PANTHER" id="PTHR24222:SF76">
    <property type="entry name" value="MYCOBACTIN IMPORT ATP-BINDING_PERMEASE PROTEIN IRTB"/>
    <property type="match status" value="1"/>
</dbReference>
<evidence type="ECO:0000256" key="4">
    <source>
        <dbReference type="ARBA" id="ARBA00023136"/>
    </source>
</evidence>
<dbReference type="EMBL" id="CAJNOM010000164">
    <property type="protein sequence ID" value="CAF1166860.1"/>
    <property type="molecule type" value="Genomic_DNA"/>
</dbReference>
<proteinExistence type="predicted"/>
<dbReference type="GO" id="GO:0005524">
    <property type="term" value="F:ATP binding"/>
    <property type="evidence" value="ECO:0007669"/>
    <property type="project" value="InterPro"/>
</dbReference>
<keyword evidence="8" id="KW-1185">Reference proteome</keyword>